<gene>
    <name evidence="1" type="ORF">C6Y56_09035</name>
</gene>
<dbReference type="EMBL" id="CP027561">
    <property type="protein sequence ID" value="QJP94742.1"/>
    <property type="molecule type" value="Genomic_DNA"/>
</dbReference>
<protein>
    <submittedName>
        <fullName evidence="1">Uncharacterized protein</fullName>
    </submittedName>
</protein>
<name>A0A7Z3C3B0_PSEFL</name>
<sequence length="128" mass="14669">MISRFTICIGVHNEKKHAELICNSEAKTITLNLEDNACKTYAGSDFYKCFGSLRQDNPEITFFCKGSKLNVHTSSMSSQMSLGLKAYELTIGKESNLEDIVFIFDYEDQNLTNDPEKQRSFYLEWIKS</sequence>
<evidence type="ECO:0000313" key="2">
    <source>
        <dbReference type="Proteomes" id="UP000501669"/>
    </source>
</evidence>
<dbReference type="AlphaFoldDB" id="A0A7Z3C3B0"/>
<reference evidence="1 2" key="1">
    <citation type="submission" date="2018-03" db="EMBL/GenBank/DDBJ databases">
        <title>Complete genome sequence of Pseudomonas fluorescens sp. G7.</title>
        <authorList>
            <person name="Gao C.-H."/>
            <person name="Li Z."/>
            <person name="Cai P."/>
        </authorList>
    </citation>
    <scope>NUCLEOTIDE SEQUENCE [LARGE SCALE GENOMIC DNA]</scope>
    <source>
        <strain evidence="1 2">G7</strain>
    </source>
</reference>
<evidence type="ECO:0000313" key="1">
    <source>
        <dbReference type="EMBL" id="QJP94742.1"/>
    </source>
</evidence>
<dbReference type="Proteomes" id="UP000501669">
    <property type="component" value="Chromosome"/>
</dbReference>
<organism evidence="1 2">
    <name type="scientific">Pseudomonas fluorescens</name>
    <dbReference type="NCBI Taxonomy" id="294"/>
    <lineage>
        <taxon>Bacteria</taxon>
        <taxon>Pseudomonadati</taxon>
        <taxon>Pseudomonadota</taxon>
        <taxon>Gammaproteobacteria</taxon>
        <taxon>Pseudomonadales</taxon>
        <taxon>Pseudomonadaceae</taxon>
        <taxon>Pseudomonas</taxon>
    </lineage>
</organism>
<proteinExistence type="predicted"/>
<accession>A0A7Z3C3B0</accession>